<gene>
    <name evidence="1" type="ordered locus">Mvol_1196</name>
</gene>
<dbReference type="STRING" id="456320.Mvol_1196"/>
<keyword evidence="2" id="KW-1185">Reference proteome</keyword>
<reference evidence="1 2" key="1">
    <citation type="submission" date="2010-05" db="EMBL/GenBank/DDBJ databases">
        <title>Complete sequence of Methanococcus voltae A3.</title>
        <authorList>
            <consortium name="US DOE Joint Genome Institute"/>
            <person name="Lucas S."/>
            <person name="Copeland A."/>
            <person name="Lapidus A."/>
            <person name="Cheng J.-F."/>
            <person name="Bruce D."/>
            <person name="Goodwin L."/>
            <person name="Pitluck S."/>
            <person name="Lowry S."/>
            <person name="Clum A."/>
            <person name="Land M."/>
            <person name="Hauser L."/>
            <person name="Kyrpides N."/>
            <person name="Mikhailova N."/>
            <person name="Whitman W.B."/>
            <person name="Woyke T."/>
        </authorList>
    </citation>
    <scope>NUCLEOTIDE SEQUENCE [LARGE SCALE GENOMIC DNA]</scope>
    <source>
        <strain evidence="2">ATCC BAA-1334 / A3</strain>
    </source>
</reference>
<evidence type="ECO:0000313" key="1">
    <source>
        <dbReference type="EMBL" id="ADI36853.1"/>
    </source>
</evidence>
<organism evidence="1 2">
    <name type="scientific">Methanococcus voltae (strain ATCC BAA-1334 / A3)</name>
    <dbReference type="NCBI Taxonomy" id="456320"/>
    <lineage>
        <taxon>Archaea</taxon>
        <taxon>Methanobacteriati</taxon>
        <taxon>Methanobacteriota</taxon>
        <taxon>Methanomada group</taxon>
        <taxon>Methanococci</taxon>
        <taxon>Methanococcales</taxon>
        <taxon>Methanococcaceae</taxon>
        <taxon>Methanococcus</taxon>
    </lineage>
</organism>
<name>D7DUP3_METV3</name>
<dbReference type="InParanoid" id="D7DUP3"/>
<dbReference type="Proteomes" id="UP000007722">
    <property type="component" value="Chromosome"/>
</dbReference>
<proteinExistence type="predicted"/>
<dbReference type="KEGG" id="mvo:Mvol_1196"/>
<evidence type="ECO:0000313" key="2">
    <source>
        <dbReference type="Proteomes" id="UP000007722"/>
    </source>
</evidence>
<protein>
    <submittedName>
        <fullName evidence="1">Uncharacterized protein</fullName>
    </submittedName>
</protein>
<dbReference type="EMBL" id="CP002057">
    <property type="protein sequence ID" value="ADI36853.1"/>
    <property type="molecule type" value="Genomic_DNA"/>
</dbReference>
<sequence length="34" mass="3788">MIPVTISEDATEFIKEKLPQATSKDFIVVFEGFG</sequence>
<accession>D7DUP3</accession>
<dbReference type="AlphaFoldDB" id="D7DUP3"/>
<dbReference type="HOGENOM" id="CLU_219926_0_0_2"/>